<dbReference type="Proteomes" id="UP000559027">
    <property type="component" value="Unassembled WGS sequence"/>
</dbReference>
<name>A0A8H5GCR3_9AGAR</name>
<evidence type="ECO:0000256" key="1">
    <source>
        <dbReference type="ARBA" id="ARBA00007623"/>
    </source>
</evidence>
<keyword evidence="3" id="KW-0378">Hydrolase</keyword>
<dbReference type="SMART" id="SM00230">
    <property type="entry name" value="CysPc"/>
    <property type="match status" value="1"/>
</dbReference>
<evidence type="ECO:0000313" key="7">
    <source>
        <dbReference type="Proteomes" id="UP000559027"/>
    </source>
</evidence>
<protein>
    <recommendedName>
        <fullName evidence="5">Calpain catalytic domain-containing protein</fullName>
    </recommendedName>
</protein>
<evidence type="ECO:0000313" key="6">
    <source>
        <dbReference type="EMBL" id="KAF5362355.1"/>
    </source>
</evidence>
<dbReference type="Gene3D" id="3.90.70.10">
    <property type="entry name" value="Cysteine proteinases"/>
    <property type="match status" value="1"/>
</dbReference>
<dbReference type="GO" id="GO:0006508">
    <property type="term" value="P:proteolysis"/>
    <property type="evidence" value="ECO:0007669"/>
    <property type="project" value="UniProtKB-KW"/>
</dbReference>
<dbReference type="InterPro" id="IPR000169">
    <property type="entry name" value="Pept_cys_AS"/>
</dbReference>
<reference evidence="6 7" key="1">
    <citation type="journal article" date="2020" name="ISME J.">
        <title>Uncovering the hidden diversity of litter-decomposition mechanisms in mushroom-forming fungi.</title>
        <authorList>
            <person name="Floudas D."/>
            <person name="Bentzer J."/>
            <person name="Ahren D."/>
            <person name="Johansson T."/>
            <person name="Persson P."/>
            <person name="Tunlid A."/>
        </authorList>
    </citation>
    <scope>NUCLEOTIDE SEQUENCE [LARGE SCALE GENOMIC DNA]</scope>
    <source>
        <strain evidence="6 7">CBS 146.42</strain>
    </source>
</reference>
<dbReference type="Pfam" id="PF00648">
    <property type="entry name" value="Peptidase_C2"/>
    <property type="match status" value="1"/>
</dbReference>
<keyword evidence="3" id="KW-0645">Protease</keyword>
<organism evidence="6 7">
    <name type="scientific">Leucocoprinus leucothites</name>
    <dbReference type="NCBI Taxonomy" id="201217"/>
    <lineage>
        <taxon>Eukaryota</taxon>
        <taxon>Fungi</taxon>
        <taxon>Dikarya</taxon>
        <taxon>Basidiomycota</taxon>
        <taxon>Agaricomycotina</taxon>
        <taxon>Agaricomycetes</taxon>
        <taxon>Agaricomycetidae</taxon>
        <taxon>Agaricales</taxon>
        <taxon>Agaricineae</taxon>
        <taxon>Agaricaceae</taxon>
        <taxon>Leucocoprinus</taxon>
    </lineage>
</organism>
<dbReference type="PRINTS" id="PR00704">
    <property type="entry name" value="CALPAIN"/>
</dbReference>
<dbReference type="PROSITE" id="PS00139">
    <property type="entry name" value="THIOL_PROTEASE_CYS"/>
    <property type="match status" value="1"/>
</dbReference>
<gene>
    <name evidence="6" type="ORF">D9756_002799</name>
</gene>
<dbReference type="InterPro" id="IPR022684">
    <property type="entry name" value="Calpain_cysteine_protease"/>
</dbReference>
<feature type="compositionally biased region" description="Basic and acidic residues" evidence="4">
    <location>
        <begin position="610"/>
        <end position="627"/>
    </location>
</feature>
<feature type="compositionally biased region" description="Basic residues" evidence="4">
    <location>
        <begin position="1"/>
        <end position="12"/>
    </location>
</feature>
<comment type="similarity">
    <text evidence="1">Belongs to the peptidase C2 family.</text>
</comment>
<dbReference type="InterPro" id="IPR038765">
    <property type="entry name" value="Papain-like_cys_pep_sf"/>
</dbReference>
<dbReference type="CDD" id="cd00044">
    <property type="entry name" value="CysPc"/>
    <property type="match status" value="1"/>
</dbReference>
<feature type="active site" evidence="2 3">
    <location>
        <position position="123"/>
    </location>
</feature>
<keyword evidence="3" id="KW-0788">Thiol protease</keyword>
<dbReference type="AlphaFoldDB" id="A0A8H5GCR3"/>
<evidence type="ECO:0000256" key="4">
    <source>
        <dbReference type="SAM" id="MobiDB-lite"/>
    </source>
</evidence>
<dbReference type="EMBL" id="JAACJO010000002">
    <property type="protein sequence ID" value="KAF5362355.1"/>
    <property type="molecule type" value="Genomic_DNA"/>
</dbReference>
<proteinExistence type="inferred from homology"/>
<feature type="compositionally biased region" description="Low complexity" evidence="4">
    <location>
        <begin position="13"/>
        <end position="24"/>
    </location>
</feature>
<dbReference type="OrthoDB" id="424753at2759"/>
<dbReference type="PANTHER" id="PTHR10183:SF425">
    <property type="entry name" value="CALPAIN-5"/>
    <property type="match status" value="1"/>
</dbReference>
<evidence type="ECO:0000259" key="5">
    <source>
        <dbReference type="PROSITE" id="PS50203"/>
    </source>
</evidence>
<sequence length="756" mass="83300">MARKHHRSKATKAIKSTKAAVTASPPSKSKVGLLVTDELEKAIQQCRSTVHRIAKDCKAKNKKYRDIEFDFDNDQNLCLAGLVSEEGFAPTAASRATDIYTKPQFFIDGAGSNDIVQGALGDCWFLSALSTASTSEHLIEKCCVARDEKVGVYGFVFFKNGSWVSVIIDDLLFVKVPKFEELSSAEQLLFHNDKKKYNKTARKGGKNLYFARSGTENETWVPLIEKAYAKLHGDYSSLSGGRAAEAIEDLTGGVSSMLRTKDILDTDRFWEEELLHANDDRLFGAGYGPLDTSRIGSDESIKVEGLIGGHAYSILKAIEVEGKRFLILRNPWGKSEWSGPWSDGSKEWTPEWLRRLPEIGHVFGEDGQFVMEYSDFLERFEDIDKTMLFDSSWKMSMEWLRVPVRPPPAAWSFGSVSFNFSIAKSTKALIVLSKLDERYFKGIDGCYAWNLQFLVYKIGDTDPELVAESEQAVWGSRSVNTEAELEPGEYVVHIRVDGLFKGDALDPSEFNKRKLARVLTQRALARSAASNYDPSSEKDHLPASIDALVGREKAIAGARAKAAAAATASSSSTPIVGDIPEDVAGASDDKELKTSRSDSDAGASGDEEEGSPKEKKKTEGEKKEKEKKAKKKYKTKEEENKQKDKIKEGEGSNQLNESAKVDSSDSSDTGNESDSNSEDDSDGNSDYTSTIDGVDGDSDLAPFDNDAAFESPELVDVFIGLRVYVQGGERVSIVGTIQEEADKLYAASLRDEPRPQ</sequence>
<evidence type="ECO:0000256" key="3">
    <source>
        <dbReference type="PROSITE-ProRule" id="PRU00239"/>
    </source>
</evidence>
<dbReference type="GO" id="GO:0004198">
    <property type="term" value="F:calcium-dependent cysteine-type endopeptidase activity"/>
    <property type="evidence" value="ECO:0007669"/>
    <property type="project" value="InterPro"/>
</dbReference>
<feature type="compositionally biased region" description="Basic and acidic residues" evidence="4">
    <location>
        <begin position="587"/>
        <end position="599"/>
    </location>
</feature>
<dbReference type="PANTHER" id="PTHR10183">
    <property type="entry name" value="CALPAIN"/>
    <property type="match status" value="1"/>
</dbReference>
<keyword evidence="7" id="KW-1185">Reference proteome</keyword>
<dbReference type="PROSITE" id="PS50203">
    <property type="entry name" value="CALPAIN_CAT"/>
    <property type="match status" value="1"/>
</dbReference>
<comment type="caution">
    <text evidence="6">The sequence shown here is derived from an EMBL/GenBank/DDBJ whole genome shotgun (WGS) entry which is preliminary data.</text>
</comment>
<feature type="region of interest" description="Disordered" evidence="4">
    <location>
        <begin position="565"/>
        <end position="705"/>
    </location>
</feature>
<dbReference type="SUPFAM" id="SSF54001">
    <property type="entry name" value="Cysteine proteinases"/>
    <property type="match status" value="1"/>
</dbReference>
<feature type="active site" evidence="2 3">
    <location>
        <position position="310"/>
    </location>
</feature>
<dbReference type="InterPro" id="IPR001300">
    <property type="entry name" value="Peptidase_C2_calpain_cat"/>
</dbReference>
<evidence type="ECO:0000256" key="2">
    <source>
        <dbReference type="PIRSR" id="PIRSR622684-1"/>
    </source>
</evidence>
<feature type="compositionally biased region" description="Basic and acidic residues" evidence="4">
    <location>
        <begin position="635"/>
        <end position="650"/>
    </location>
</feature>
<feature type="compositionally biased region" description="Low complexity" evidence="4">
    <location>
        <begin position="664"/>
        <end position="674"/>
    </location>
</feature>
<accession>A0A8H5GCR3</accession>
<feature type="domain" description="Calpain catalytic" evidence="5">
    <location>
        <begin position="95"/>
        <end position="389"/>
    </location>
</feature>
<feature type="region of interest" description="Disordered" evidence="4">
    <location>
        <begin position="1"/>
        <end position="25"/>
    </location>
</feature>
<feature type="active site" evidence="2 3">
    <location>
        <position position="330"/>
    </location>
</feature>